<name>A0A1A9VIG1_GLOAU</name>
<proteinExistence type="predicted"/>
<feature type="compositionally biased region" description="Polar residues" evidence="1">
    <location>
        <begin position="51"/>
        <end position="61"/>
    </location>
</feature>
<dbReference type="AlphaFoldDB" id="A0A1A9VIG1"/>
<feature type="region of interest" description="Disordered" evidence="1">
    <location>
        <begin position="22"/>
        <end position="61"/>
    </location>
</feature>
<keyword evidence="2" id="KW-0732">Signal</keyword>
<evidence type="ECO:0000313" key="3">
    <source>
        <dbReference type="EnsemblMetazoa" id="GAUT038522-PA"/>
    </source>
</evidence>
<evidence type="ECO:0000313" key="4">
    <source>
        <dbReference type="Proteomes" id="UP000078200"/>
    </source>
</evidence>
<accession>A0A1A9VIG1</accession>
<feature type="region of interest" description="Disordered" evidence="1">
    <location>
        <begin position="94"/>
        <end position="132"/>
    </location>
</feature>
<feature type="signal peptide" evidence="2">
    <location>
        <begin position="1"/>
        <end position="20"/>
    </location>
</feature>
<feature type="compositionally biased region" description="Basic and acidic residues" evidence="1">
    <location>
        <begin position="36"/>
        <end position="47"/>
    </location>
</feature>
<keyword evidence="4" id="KW-1185">Reference proteome</keyword>
<feature type="chain" id="PRO_5008399417" evidence="2">
    <location>
        <begin position="21"/>
        <end position="132"/>
    </location>
</feature>
<evidence type="ECO:0000256" key="1">
    <source>
        <dbReference type="SAM" id="MobiDB-lite"/>
    </source>
</evidence>
<sequence>MKYFFIFFLTVICLIANSSARPEGDKRLSAAPTDGKQVERASDKTSDENDGNINAQGDGNSRLQDFFKQIKQFLDSLNPFKKLFGSGASVPQLPDLPAMPSLPDMPLKPEAILQNPSVPSLPNIPKPSLGLP</sequence>
<organism evidence="3 4">
    <name type="scientific">Glossina austeni</name>
    <name type="common">Savannah tsetse fly</name>
    <dbReference type="NCBI Taxonomy" id="7395"/>
    <lineage>
        <taxon>Eukaryota</taxon>
        <taxon>Metazoa</taxon>
        <taxon>Ecdysozoa</taxon>
        <taxon>Arthropoda</taxon>
        <taxon>Hexapoda</taxon>
        <taxon>Insecta</taxon>
        <taxon>Pterygota</taxon>
        <taxon>Neoptera</taxon>
        <taxon>Endopterygota</taxon>
        <taxon>Diptera</taxon>
        <taxon>Brachycera</taxon>
        <taxon>Muscomorpha</taxon>
        <taxon>Hippoboscoidea</taxon>
        <taxon>Glossinidae</taxon>
        <taxon>Glossina</taxon>
    </lineage>
</organism>
<reference evidence="3" key="1">
    <citation type="submission" date="2020-05" db="UniProtKB">
        <authorList>
            <consortium name="EnsemblMetazoa"/>
        </authorList>
    </citation>
    <scope>IDENTIFICATION</scope>
    <source>
        <strain evidence="3">TTRI</strain>
    </source>
</reference>
<dbReference type="EnsemblMetazoa" id="GAUT038522-RA">
    <property type="protein sequence ID" value="GAUT038522-PA"/>
    <property type="gene ID" value="GAUT038522"/>
</dbReference>
<dbReference type="Proteomes" id="UP000078200">
    <property type="component" value="Unassembled WGS sequence"/>
</dbReference>
<protein>
    <submittedName>
        <fullName evidence="3">Uncharacterized protein</fullName>
    </submittedName>
</protein>
<evidence type="ECO:0000256" key="2">
    <source>
        <dbReference type="SAM" id="SignalP"/>
    </source>
</evidence>
<dbReference type="VEuPathDB" id="VectorBase:GAUT038522"/>